<feature type="non-terminal residue" evidence="2">
    <location>
        <position position="1"/>
    </location>
</feature>
<reference evidence="2" key="1">
    <citation type="journal article" date="2014" name="Front. Microbiol.">
        <title>High frequency of phylogenetically diverse reductive dehalogenase-homologous genes in deep subseafloor sedimentary metagenomes.</title>
        <authorList>
            <person name="Kawai M."/>
            <person name="Futagami T."/>
            <person name="Toyoda A."/>
            <person name="Takaki Y."/>
            <person name="Nishi S."/>
            <person name="Hori S."/>
            <person name="Arai W."/>
            <person name="Tsubouchi T."/>
            <person name="Morono Y."/>
            <person name="Uchiyama I."/>
            <person name="Ito T."/>
            <person name="Fujiyama A."/>
            <person name="Inagaki F."/>
            <person name="Takami H."/>
        </authorList>
    </citation>
    <scope>NUCLEOTIDE SEQUENCE</scope>
    <source>
        <strain evidence="2">Expedition CK06-06</strain>
    </source>
</reference>
<dbReference type="EMBL" id="BARV01040483">
    <property type="protein sequence ID" value="GAI54440.1"/>
    <property type="molecule type" value="Genomic_DNA"/>
</dbReference>
<proteinExistence type="predicted"/>
<protein>
    <submittedName>
        <fullName evidence="2">Uncharacterized protein</fullName>
    </submittedName>
</protein>
<accession>X1QU62</accession>
<gene>
    <name evidence="2" type="ORF">S06H3_61662</name>
</gene>
<comment type="caution">
    <text evidence="2">The sequence shown here is derived from an EMBL/GenBank/DDBJ whole genome shotgun (WGS) entry which is preliminary data.</text>
</comment>
<feature type="region of interest" description="Disordered" evidence="1">
    <location>
        <begin position="1"/>
        <end position="39"/>
    </location>
</feature>
<sequence>KPLSNNEQNSITAKIQESTPLMTSLHPQAPSPGPSDETR</sequence>
<evidence type="ECO:0000256" key="1">
    <source>
        <dbReference type="SAM" id="MobiDB-lite"/>
    </source>
</evidence>
<feature type="compositionally biased region" description="Polar residues" evidence="1">
    <location>
        <begin position="1"/>
        <end position="26"/>
    </location>
</feature>
<organism evidence="2">
    <name type="scientific">marine sediment metagenome</name>
    <dbReference type="NCBI Taxonomy" id="412755"/>
    <lineage>
        <taxon>unclassified sequences</taxon>
        <taxon>metagenomes</taxon>
        <taxon>ecological metagenomes</taxon>
    </lineage>
</organism>
<dbReference type="AlphaFoldDB" id="X1QU62"/>
<evidence type="ECO:0000313" key="2">
    <source>
        <dbReference type="EMBL" id="GAI54440.1"/>
    </source>
</evidence>
<name>X1QU62_9ZZZZ</name>